<organism evidence="2 3">
    <name type="scientific">Portunus trituberculatus</name>
    <name type="common">Swimming crab</name>
    <name type="synonym">Neptunus trituberculatus</name>
    <dbReference type="NCBI Taxonomy" id="210409"/>
    <lineage>
        <taxon>Eukaryota</taxon>
        <taxon>Metazoa</taxon>
        <taxon>Ecdysozoa</taxon>
        <taxon>Arthropoda</taxon>
        <taxon>Crustacea</taxon>
        <taxon>Multicrustacea</taxon>
        <taxon>Malacostraca</taxon>
        <taxon>Eumalacostraca</taxon>
        <taxon>Eucarida</taxon>
        <taxon>Decapoda</taxon>
        <taxon>Pleocyemata</taxon>
        <taxon>Brachyura</taxon>
        <taxon>Eubrachyura</taxon>
        <taxon>Portunoidea</taxon>
        <taxon>Portunidae</taxon>
        <taxon>Portuninae</taxon>
        <taxon>Portunus</taxon>
    </lineage>
</organism>
<evidence type="ECO:0000313" key="2">
    <source>
        <dbReference type="EMBL" id="MPD05049.1"/>
    </source>
</evidence>
<dbReference type="AlphaFoldDB" id="A0A5B7KIR9"/>
<dbReference type="EMBL" id="VSRR010144184">
    <property type="protein sequence ID" value="MPD05049.1"/>
    <property type="molecule type" value="Genomic_DNA"/>
</dbReference>
<reference evidence="2 3" key="1">
    <citation type="submission" date="2019-05" db="EMBL/GenBank/DDBJ databases">
        <title>Another draft genome of Portunus trituberculatus and its Hox gene families provides insights of decapod evolution.</title>
        <authorList>
            <person name="Jeong J.-H."/>
            <person name="Song I."/>
            <person name="Kim S."/>
            <person name="Choi T."/>
            <person name="Kim D."/>
            <person name="Ryu S."/>
            <person name="Kim W."/>
        </authorList>
    </citation>
    <scope>NUCLEOTIDE SEQUENCE [LARGE SCALE GENOMIC DNA]</scope>
    <source>
        <tissue evidence="2">Muscle</tissue>
    </source>
</reference>
<feature type="compositionally biased region" description="Basic and acidic residues" evidence="1">
    <location>
        <begin position="36"/>
        <end position="64"/>
    </location>
</feature>
<keyword evidence="3" id="KW-1185">Reference proteome</keyword>
<evidence type="ECO:0000313" key="3">
    <source>
        <dbReference type="Proteomes" id="UP000324222"/>
    </source>
</evidence>
<accession>A0A5B7KIR9</accession>
<comment type="caution">
    <text evidence="2">The sequence shown here is derived from an EMBL/GenBank/DDBJ whole genome shotgun (WGS) entry which is preliminary data.</text>
</comment>
<evidence type="ECO:0000256" key="1">
    <source>
        <dbReference type="SAM" id="MobiDB-lite"/>
    </source>
</evidence>
<protein>
    <submittedName>
        <fullName evidence="2">Uncharacterized protein</fullName>
    </submittedName>
</protein>
<proteinExistence type="predicted"/>
<dbReference type="Proteomes" id="UP000324222">
    <property type="component" value="Unassembled WGS sequence"/>
</dbReference>
<name>A0A5B7KIR9_PORTR</name>
<gene>
    <name evidence="2" type="ORF">E2C01_100770</name>
</gene>
<feature type="region of interest" description="Disordered" evidence="1">
    <location>
        <begin position="22"/>
        <end position="64"/>
    </location>
</feature>
<feature type="compositionally biased region" description="Basic residues" evidence="1">
    <location>
        <begin position="22"/>
        <end position="35"/>
    </location>
</feature>
<sequence length="64" mass="7233">MAGGKNTNTEEVVYILKRQTSLHKGHNACRSRHLRGREAEGGKERERGRERGSVDKGQAMKKEL</sequence>